<comment type="caution">
    <text evidence="2">The sequence shown here is derived from an EMBL/GenBank/DDBJ whole genome shotgun (WGS) entry which is preliminary data.</text>
</comment>
<feature type="region of interest" description="Disordered" evidence="1">
    <location>
        <begin position="1"/>
        <end position="95"/>
    </location>
</feature>
<dbReference type="PANTHER" id="PTHR37332">
    <property type="entry name" value="EXPRESSED PROTEIN"/>
    <property type="match status" value="1"/>
</dbReference>
<dbReference type="AlphaFoldDB" id="A0A9P8VBR5"/>
<feature type="region of interest" description="Disordered" evidence="1">
    <location>
        <begin position="118"/>
        <end position="152"/>
    </location>
</feature>
<sequence length="431" mass="46529">MQKSGSTPTGASTPFFSTSFFSSASRSRPGTSSGEPPPPPLPTNNPSATSLSAQPNVLSKDRKGSFSRRASVTSPSSRSKRRASSSAGNSNLIVTDSKIPPALPDFALAAAAKISRETDAVQSPASADSFSKMLGRTPTSQSTGDRLTPMTSHPAIFPGSSEASIVFLQIQDLANKRISTLDYLRKAHEARVYWFNTYQFDRHDLQRFPYLDPRKLARRATNYLLLGLSIPAVADLNSSNPFDLLRSLSTLFQEFESFQQLHGEAGASSSSLSRARLPQMFRRGPAGKSRRSNSSANDIGIFTADEFGAGSGGIAGLQNANVVNFAHSETDLYPGEEYSLLLTPTLPFEPDYFETFATLCDVLIDMYTRVLSLMPSPAVATAPVAELFAKVDSRVRKIIIQGAIKEFEDQTRAHTKSEVANIGKVVLGGLM</sequence>
<feature type="compositionally biased region" description="Low complexity" evidence="1">
    <location>
        <begin position="1"/>
        <end position="34"/>
    </location>
</feature>
<proteinExistence type="predicted"/>
<protein>
    <submittedName>
        <fullName evidence="2">Uncharacterized protein</fullName>
    </submittedName>
</protein>
<feature type="compositionally biased region" description="Polar residues" evidence="1">
    <location>
        <begin position="137"/>
        <end position="151"/>
    </location>
</feature>
<dbReference type="PANTHER" id="PTHR37332:SF1">
    <property type="entry name" value="ELMO DOMAIN-CONTAINING PROTEIN"/>
    <property type="match status" value="1"/>
</dbReference>
<evidence type="ECO:0000313" key="3">
    <source>
        <dbReference type="Proteomes" id="UP000770015"/>
    </source>
</evidence>
<dbReference type="EMBL" id="JAGSXJ010000012">
    <property type="protein sequence ID" value="KAH6686958.1"/>
    <property type="molecule type" value="Genomic_DNA"/>
</dbReference>
<dbReference type="Proteomes" id="UP000770015">
    <property type="component" value="Unassembled WGS sequence"/>
</dbReference>
<feature type="compositionally biased region" description="Polar residues" evidence="1">
    <location>
        <begin position="48"/>
        <end position="57"/>
    </location>
</feature>
<dbReference type="OrthoDB" id="14339at2759"/>
<accession>A0A9P8VBR5</accession>
<gene>
    <name evidence="2" type="ORF">F5X68DRAFT_261930</name>
</gene>
<evidence type="ECO:0000256" key="1">
    <source>
        <dbReference type="SAM" id="MobiDB-lite"/>
    </source>
</evidence>
<feature type="compositionally biased region" description="Polar residues" evidence="1">
    <location>
        <begin position="120"/>
        <end position="129"/>
    </location>
</feature>
<evidence type="ECO:0000313" key="2">
    <source>
        <dbReference type="EMBL" id="KAH6686958.1"/>
    </source>
</evidence>
<organism evidence="2 3">
    <name type="scientific">Plectosphaerella plurivora</name>
    <dbReference type="NCBI Taxonomy" id="936078"/>
    <lineage>
        <taxon>Eukaryota</taxon>
        <taxon>Fungi</taxon>
        <taxon>Dikarya</taxon>
        <taxon>Ascomycota</taxon>
        <taxon>Pezizomycotina</taxon>
        <taxon>Sordariomycetes</taxon>
        <taxon>Hypocreomycetidae</taxon>
        <taxon>Glomerellales</taxon>
        <taxon>Plectosphaerellaceae</taxon>
        <taxon>Plectosphaerella</taxon>
    </lineage>
</organism>
<reference evidence="2" key="1">
    <citation type="journal article" date="2021" name="Nat. Commun.">
        <title>Genetic determinants of endophytism in the Arabidopsis root mycobiome.</title>
        <authorList>
            <person name="Mesny F."/>
            <person name="Miyauchi S."/>
            <person name="Thiergart T."/>
            <person name="Pickel B."/>
            <person name="Atanasova L."/>
            <person name="Karlsson M."/>
            <person name="Huettel B."/>
            <person name="Barry K.W."/>
            <person name="Haridas S."/>
            <person name="Chen C."/>
            <person name="Bauer D."/>
            <person name="Andreopoulos W."/>
            <person name="Pangilinan J."/>
            <person name="LaButti K."/>
            <person name="Riley R."/>
            <person name="Lipzen A."/>
            <person name="Clum A."/>
            <person name="Drula E."/>
            <person name="Henrissat B."/>
            <person name="Kohler A."/>
            <person name="Grigoriev I.V."/>
            <person name="Martin F.M."/>
            <person name="Hacquard S."/>
        </authorList>
    </citation>
    <scope>NUCLEOTIDE SEQUENCE</scope>
    <source>
        <strain evidence="2">MPI-SDFR-AT-0117</strain>
    </source>
</reference>
<name>A0A9P8VBR5_9PEZI</name>
<keyword evidence="3" id="KW-1185">Reference proteome</keyword>